<accession>A0AAD9K5E4</accession>
<dbReference type="GO" id="GO:0016020">
    <property type="term" value="C:membrane"/>
    <property type="evidence" value="ECO:0007669"/>
    <property type="project" value="UniProtKB-SubCell"/>
</dbReference>
<dbReference type="GO" id="GO:0007160">
    <property type="term" value="P:cell-matrix adhesion"/>
    <property type="evidence" value="ECO:0007669"/>
    <property type="project" value="InterPro"/>
</dbReference>
<dbReference type="PANTHER" id="PTHR13802:SF52">
    <property type="entry name" value="MUCIN-4"/>
    <property type="match status" value="1"/>
</dbReference>
<keyword evidence="5" id="KW-1015">Disulfide bond</keyword>
<dbReference type="SMART" id="SM00723">
    <property type="entry name" value="AMOP"/>
    <property type="match status" value="1"/>
</dbReference>
<keyword evidence="4" id="KW-0472">Membrane</keyword>
<dbReference type="InterPro" id="IPR056619">
    <property type="entry name" value="C8-3_MUC4"/>
</dbReference>
<reference evidence="8" key="1">
    <citation type="journal article" date="2023" name="Mol. Biol. Evol.">
        <title>Third-Generation Sequencing Reveals the Adaptive Role of the Epigenome in Three Deep-Sea Polychaetes.</title>
        <authorList>
            <person name="Perez M."/>
            <person name="Aroh O."/>
            <person name="Sun Y."/>
            <person name="Lan Y."/>
            <person name="Juniper S.K."/>
            <person name="Young C.R."/>
            <person name="Angers B."/>
            <person name="Qian P.Y."/>
        </authorList>
    </citation>
    <scope>NUCLEOTIDE SEQUENCE</scope>
    <source>
        <strain evidence="8">R07B-5</strain>
    </source>
</reference>
<gene>
    <name evidence="8" type="ORF">NP493_1422g00014</name>
</gene>
<dbReference type="InterPro" id="IPR005533">
    <property type="entry name" value="AMOP_dom"/>
</dbReference>
<dbReference type="EMBL" id="JAODUO010001420">
    <property type="protein sequence ID" value="KAK2164325.1"/>
    <property type="molecule type" value="Genomic_DNA"/>
</dbReference>
<keyword evidence="9" id="KW-1185">Reference proteome</keyword>
<dbReference type="InterPro" id="IPR001846">
    <property type="entry name" value="VWF_type-D"/>
</dbReference>
<evidence type="ECO:0000256" key="4">
    <source>
        <dbReference type="ARBA" id="ARBA00023136"/>
    </source>
</evidence>
<evidence type="ECO:0000313" key="9">
    <source>
        <dbReference type="Proteomes" id="UP001209878"/>
    </source>
</evidence>
<protein>
    <submittedName>
        <fullName evidence="8">Uncharacterized protein</fullName>
    </submittedName>
</protein>
<organism evidence="8 9">
    <name type="scientific">Ridgeia piscesae</name>
    <name type="common">Tubeworm</name>
    <dbReference type="NCBI Taxonomy" id="27915"/>
    <lineage>
        <taxon>Eukaryota</taxon>
        <taxon>Metazoa</taxon>
        <taxon>Spiralia</taxon>
        <taxon>Lophotrochozoa</taxon>
        <taxon>Annelida</taxon>
        <taxon>Polychaeta</taxon>
        <taxon>Sedentaria</taxon>
        <taxon>Canalipalpata</taxon>
        <taxon>Sabellida</taxon>
        <taxon>Siboglinidae</taxon>
        <taxon>Ridgeia</taxon>
    </lineage>
</organism>
<keyword evidence="3" id="KW-1133">Transmembrane helix</keyword>
<dbReference type="InterPro" id="IPR013783">
    <property type="entry name" value="Ig-like_fold"/>
</dbReference>
<dbReference type="PROSITE" id="PS51233">
    <property type="entry name" value="VWFD"/>
    <property type="match status" value="1"/>
</dbReference>
<dbReference type="Pfam" id="PF06119">
    <property type="entry name" value="NIDO"/>
    <property type="match status" value="1"/>
</dbReference>
<proteinExistence type="predicted"/>
<evidence type="ECO:0000256" key="5">
    <source>
        <dbReference type="ARBA" id="ARBA00023157"/>
    </source>
</evidence>
<dbReference type="InterPro" id="IPR051495">
    <property type="entry name" value="Epithelial_Barrier/Signaling"/>
</dbReference>
<dbReference type="AlphaFoldDB" id="A0AAD9K5E4"/>
<dbReference type="Proteomes" id="UP001209878">
    <property type="component" value="Unassembled WGS sequence"/>
</dbReference>
<dbReference type="Gene3D" id="2.60.40.10">
    <property type="entry name" value="Immunoglobulins"/>
    <property type="match status" value="1"/>
</dbReference>
<evidence type="ECO:0000256" key="2">
    <source>
        <dbReference type="ARBA" id="ARBA00022692"/>
    </source>
</evidence>
<evidence type="ECO:0000256" key="1">
    <source>
        <dbReference type="ARBA" id="ARBA00004370"/>
    </source>
</evidence>
<evidence type="ECO:0000256" key="3">
    <source>
        <dbReference type="ARBA" id="ARBA00022989"/>
    </source>
</evidence>
<dbReference type="Pfam" id="PF23263">
    <property type="entry name" value="C8-3_MUC4"/>
    <property type="match status" value="1"/>
</dbReference>
<dbReference type="SMART" id="SM00216">
    <property type="entry name" value="VWD"/>
    <property type="match status" value="1"/>
</dbReference>
<evidence type="ECO:0000313" key="8">
    <source>
        <dbReference type="EMBL" id="KAK2164325.1"/>
    </source>
</evidence>
<dbReference type="PANTHER" id="PTHR13802">
    <property type="entry name" value="MUCIN 4-RELATED"/>
    <property type="match status" value="1"/>
</dbReference>
<dbReference type="InterPro" id="IPR003886">
    <property type="entry name" value="NIDO_dom"/>
</dbReference>
<sequence>MFSALKITNVEKFGFAMFAPMWTDNNAKEGRVLYHVYDRAITGMSDDEKATALHAMTLATDDVRNAGGSSDFRPTSVIVVTWENVLPRMSYDPQNDKPSTFQLVIIYDASTWTTYLIFGYETSGWDKMLTNRESTIGYYVTQYGKVYKELLWVSGKEASFNLANLQGNTGETGRFIYQVGFSKNIINYAQKCDDWYNNQDQQALASQMASIQPCPCDLRQAKGDKRWKKDTDVTDMECFYQRHVLLTNATQYCCYDAPRGSLVVRNDGTGGHMFSFSPKTNKEMHLKHDVEPKTWCCSYSDNCHLYLAARPINNCQNYAAPFFAEWTVYFDNTGWFFGDPHIRTLDGLTYTMNGLGEYVLIVTTNGEFTLQGRTTRALDSNGNEILGTIFCAFAASDANSDVVHVEMNEKRDGLIVYVGDEEVTYWVSTAATDAEKEYVGVDISRKSSLSVDVLFESGFSLTMSISAGQLDVTIGAPLQFTNKTQGLIGVFNADPNDDLLPSNDTVPLSPSESERTIFYKFGETWRLKKQDSLLKHINGTSCKGFERTDFVPIFLDELLASMTDAEKQRANTTCKGDNKECMFDLTVTGNEEAAKATLDFNTKNTEQSETLANHSPTIVTLTLLNATLGEEVKLNVTTTDVDGDSVNLTLVYDLPAGAAFDSAIGNFIWTPINMDAVNIS</sequence>
<evidence type="ECO:0000259" key="7">
    <source>
        <dbReference type="PROSITE" id="PS51233"/>
    </source>
</evidence>
<dbReference type="SMART" id="SM00539">
    <property type="entry name" value="NIDO"/>
    <property type="match status" value="1"/>
</dbReference>
<dbReference type="Pfam" id="PF00094">
    <property type="entry name" value="VWD"/>
    <property type="match status" value="1"/>
</dbReference>
<dbReference type="PROSITE" id="PS50856">
    <property type="entry name" value="AMOP"/>
    <property type="match status" value="1"/>
</dbReference>
<evidence type="ECO:0000259" key="6">
    <source>
        <dbReference type="PROSITE" id="PS50856"/>
    </source>
</evidence>
<feature type="domain" description="AMOP" evidence="6">
    <location>
        <begin position="184"/>
        <end position="310"/>
    </location>
</feature>
<comment type="caution">
    <text evidence="8">The sequence shown here is derived from an EMBL/GenBank/DDBJ whole genome shotgun (WGS) entry which is preliminary data.</text>
</comment>
<keyword evidence="2" id="KW-0812">Transmembrane</keyword>
<name>A0AAD9K5E4_RIDPI</name>
<comment type="subcellular location">
    <subcellularLocation>
        <location evidence="1">Membrane</location>
    </subcellularLocation>
</comment>
<feature type="domain" description="VWFD" evidence="7">
    <location>
        <begin position="332"/>
        <end position="533"/>
    </location>
</feature>